<accession>A0ABP0GYG4</accession>
<keyword evidence="4" id="KW-0378">Hydrolase</keyword>
<dbReference type="NCBIfam" id="TIGR01489">
    <property type="entry name" value="DKMTPPase-SF"/>
    <property type="match status" value="1"/>
</dbReference>
<protein>
    <recommendedName>
        <fullName evidence="8">Pyridoxal phosphate phosphatase PHOSPHO2</fullName>
    </recommendedName>
</protein>
<gene>
    <name evidence="6" type="ORF">CVLEPA_LOCUS30026</name>
</gene>
<keyword evidence="3" id="KW-0479">Metal-binding</keyword>
<evidence type="ECO:0000256" key="5">
    <source>
        <dbReference type="ARBA" id="ARBA00022842"/>
    </source>
</evidence>
<name>A0ABP0GYG4_CLALP</name>
<evidence type="ECO:0000256" key="1">
    <source>
        <dbReference type="ARBA" id="ARBA00001946"/>
    </source>
</evidence>
<evidence type="ECO:0000256" key="3">
    <source>
        <dbReference type="ARBA" id="ARBA00022723"/>
    </source>
</evidence>
<dbReference type="PANTHER" id="PTHR20889:SF12">
    <property type="entry name" value="LP01149P"/>
    <property type="match status" value="1"/>
</dbReference>
<evidence type="ECO:0000256" key="4">
    <source>
        <dbReference type="ARBA" id="ARBA00022801"/>
    </source>
</evidence>
<evidence type="ECO:0008006" key="8">
    <source>
        <dbReference type="Google" id="ProtNLM"/>
    </source>
</evidence>
<sequence length="244" mass="28344">MNKKTSKRLVVFDFDHTFVQDNTDMVVFDMIQSSEAKQALWNQYEKGKWTNFMNEVFDYLYNNKFTLNEMKMKLKNMKIVDGMLELFEFLKANSHIFDCIIVSDSNQWFIESILEVQGLRSIIKHIFTNKATIQNGKLHVLNCHSHSHSACPVNMCKGQLLMEYKDEMLKSGTNYISVCYIGDGSNDYCPCERLHSNDYVFARKDYPLEKKISSSSTLSTKNILAKCAFWVSGVDILHEIKHLI</sequence>
<keyword evidence="5" id="KW-0460">Magnesium</keyword>
<evidence type="ECO:0000313" key="7">
    <source>
        <dbReference type="Proteomes" id="UP001642483"/>
    </source>
</evidence>
<comment type="caution">
    <text evidence="6">The sequence shown here is derived from an EMBL/GenBank/DDBJ whole genome shotgun (WGS) entry which is preliminary data.</text>
</comment>
<comment type="similarity">
    <text evidence="2">Belongs to the HAD-like hydrolase superfamily. PHOSPHO family.</text>
</comment>
<dbReference type="SUPFAM" id="SSF56784">
    <property type="entry name" value="HAD-like"/>
    <property type="match status" value="1"/>
</dbReference>
<dbReference type="InterPro" id="IPR006384">
    <property type="entry name" value="HAD_hydro_PyrdxlP_Pase-like"/>
</dbReference>
<dbReference type="InterPro" id="IPR023214">
    <property type="entry name" value="HAD_sf"/>
</dbReference>
<keyword evidence="7" id="KW-1185">Reference proteome</keyword>
<dbReference type="InterPro" id="IPR016965">
    <property type="entry name" value="Pase_PHOSPHO-typ"/>
</dbReference>
<dbReference type="Pfam" id="PF06888">
    <property type="entry name" value="Put_Phosphatase"/>
    <property type="match status" value="1"/>
</dbReference>
<dbReference type="Gene3D" id="3.40.50.1000">
    <property type="entry name" value="HAD superfamily/HAD-like"/>
    <property type="match status" value="1"/>
</dbReference>
<proteinExistence type="inferred from homology"/>
<dbReference type="InterPro" id="IPR036412">
    <property type="entry name" value="HAD-like_sf"/>
</dbReference>
<dbReference type="NCBIfam" id="TIGR01488">
    <property type="entry name" value="HAD-SF-IB"/>
    <property type="match status" value="1"/>
</dbReference>
<dbReference type="PANTHER" id="PTHR20889">
    <property type="entry name" value="PHOSPHATASE, ORPHAN 1, 2"/>
    <property type="match status" value="1"/>
</dbReference>
<dbReference type="Proteomes" id="UP001642483">
    <property type="component" value="Unassembled WGS sequence"/>
</dbReference>
<reference evidence="6 7" key="1">
    <citation type="submission" date="2024-02" db="EMBL/GenBank/DDBJ databases">
        <authorList>
            <person name="Daric V."/>
            <person name="Darras S."/>
        </authorList>
    </citation>
    <scope>NUCLEOTIDE SEQUENCE [LARGE SCALE GENOMIC DNA]</scope>
</reference>
<evidence type="ECO:0000313" key="6">
    <source>
        <dbReference type="EMBL" id="CAK8696692.1"/>
    </source>
</evidence>
<dbReference type="PIRSF" id="PIRSF031051">
    <property type="entry name" value="PyrdxlP_Pase_PHOSPHO2"/>
    <property type="match status" value="1"/>
</dbReference>
<dbReference type="EMBL" id="CAWYQH010000163">
    <property type="protein sequence ID" value="CAK8696692.1"/>
    <property type="molecule type" value="Genomic_DNA"/>
</dbReference>
<evidence type="ECO:0000256" key="2">
    <source>
        <dbReference type="ARBA" id="ARBA00008541"/>
    </source>
</evidence>
<comment type="cofactor">
    <cofactor evidence="1">
        <name>Mg(2+)</name>
        <dbReference type="ChEBI" id="CHEBI:18420"/>
    </cofactor>
</comment>
<organism evidence="6 7">
    <name type="scientific">Clavelina lepadiformis</name>
    <name type="common">Light-bulb sea squirt</name>
    <name type="synonym">Ascidia lepadiformis</name>
    <dbReference type="NCBI Taxonomy" id="159417"/>
    <lineage>
        <taxon>Eukaryota</taxon>
        <taxon>Metazoa</taxon>
        <taxon>Chordata</taxon>
        <taxon>Tunicata</taxon>
        <taxon>Ascidiacea</taxon>
        <taxon>Aplousobranchia</taxon>
        <taxon>Clavelinidae</taxon>
        <taxon>Clavelina</taxon>
    </lineage>
</organism>